<keyword evidence="6" id="KW-1185">Reference proteome</keyword>
<evidence type="ECO:0000313" key="6">
    <source>
        <dbReference type="Proteomes" id="UP000198847"/>
    </source>
</evidence>
<evidence type="ECO:0000256" key="1">
    <source>
        <dbReference type="ARBA" id="ARBA00023015"/>
    </source>
</evidence>
<keyword evidence="1" id="KW-0805">Transcription regulation</keyword>
<dbReference type="GO" id="GO:0003677">
    <property type="term" value="F:DNA binding"/>
    <property type="evidence" value="ECO:0007669"/>
    <property type="project" value="UniProtKB-KW"/>
</dbReference>
<accession>A0A1H8VHY9</accession>
<keyword evidence="3" id="KW-0804">Transcription</keyword>
<evidence type="ECO:0000259" key="4">
    <source>
        <dbReference type="PROSITE" id="PS51118"/>
    </source>
</evidence>
<organism evidence="5 6">
    <name type="scientific">Propionispora vibrioides</name>
    <dbReference type="NCBI Taxonomy" id="112903"/>
    <lineage>
        <taxon>Bacteria</taxon>
        <taxon>Bacillati</taxon>
        <taxon>Bacillota</taxon>
        <taxon>Negativicutes</taxon>
        <taxon>Selenomonadales</taxon>
        <taxon>Sporomusaceae</taxon>
        <taxon>Propionispora</taxon>
    </lineage>
</organism>
<dbReference type="STRING" id="112903.SAMN04490178_111105"/>
<evidence type="ECO:0000256" key="3">
    <source>
        <dbReference type="ARBA" id="ARBA00023163"/>
    </source>
</evidence>
<keyword evidence="2 5" id="KW-0238">DNA-binding</keyword>
<dbReference type="PANTHER" id="PTHR33204:SF29">
    <property type="entry name" value="TRANSCRIPTIONAL REGULATOR"/>
    <property type="match status" value="1"/>
</dbReference>
<protein>
    <submittedName>
        <fullName evidence="5">DNA-binding transcriptional regulator, HxlR family</fullName>
    </submittedName>
</protein>
<dbReference type="Pfam" id="PF01638">
    <property type="entry name" value="HxlR"/>
    <property type="match status" value="1"/>
</dbReference>
<dbReference type="SUPFAM" id="SSF46785">
    <property type="entry name" value="Winged helix' DNA-binding domain"/>
    <property type="match status" value="1"/>
</dbReference>
<dbReference type="PANTHER" id="PTHR33204">
    <property type="entry name" value="TRANSCRIPTIONAL REGULATOR, MARR FAMILY"/>
    <property type="match status" value="1"/>
</dbReference>
<dbReference type="InterPro" id="IPR011991">
    <property type="entry name" value="ArsR-like_HTH"/>
</dbReference>
<evidence type="ECO:0000313" key="5">
    <source>
        <dbReference type="EMBL" id="SEP15046.1"/>
    </source>
</evidence>
<dbReference type="Gene3D" id="1.10.10.10">
    <property type="entry name" value="Winged helix-like DNA-binding domain superfamily/Winged helix DNA-binding domain"/>
    <property type="match status" value="1"/>
</dbReference>
<evidence type="ECO:0000256" key="2">
    <source>
        <dbReference type="ARBA" id="ARBA00023125"/>
    </source>
</evidence>
<gene>
    <name evidence="5" type="ORF">SAMN04490178_111105</name>
</gene>
<dbReference type="InterPro" id="IPR036390">
    <property type="entry name" value="WH_DNA-bd_sf"/>
</dbReference>
<dbReference type="OrthoDB" id="9791143at2"/>
<dbReference type="AlphaFoldDB" id="A0A1H8VHY9"/>
<sequence>MLTFRNTEYQCSMELTLELIGGKWKSLILWHLGENILRFSELKKALPRITQKMLTQQLRELEQDGLIRRFVYTQVPPKVEYSLTDAGRTILPILAAMCQWGLDYVAAPDPMEACTPATGSLSDNCRE</sequence>
<dbReference type="InterPro" id="IPR002577">
    <property type="entry name" value="HTH_HxlR"/>
</dbReference>
<feature type="domain" description="HTH hxlR-type" evidence="4">
    <location>
        <begin position="11"/>
        <end position="109"/>
    </location>
</feature>
<dbReference type="PROSITE" id="PS51118">
    <property type="entry name" value="HTH_HXLR"/>
    <property type="match status" value="1"/>
</dbReference>
<dbReference type="Proteomes" id="UP000198847">
    <property type="component" value="Unassembled WGS sequence"/>
</dbReference>
<name>A0A1H8VHY9_9FIRM</name>
<proteinExistence type="predicted"/>
<dbReference type="InterPro" id="IPR036388">
    <property type="entry name" value="WH-like_DNA-bd_sf"/>
</dbReference>
<dbReference type="CDD" id="cd00090">
    <property type="entry name" value="HTH_ARSR"/>
    <property type="match status" value="1"/>
</dbReference>
<reference evidence="5 6" key="1">
    <citation type="submission" date="2016-10" db="EMBL/GenBank/DDBJ databases">
        <authorList>
            <person name="de Groot N.N."/>
        </authorList>
    </citation>
    <scope>NUCLEOTIDE SEQUENCE [LARGE SCALE GENOMIC DNA]</scope>
    <source>
        <strain evidence="5 6">DSM 13305</strain>
    </source>
</reference>
<dbReference type="EMBL" id="FODY01000011">
    <property type="protein sequence ID" value="SEP15046.1"/>
    <property type="molecule type" value="Genomic_DNA"/>
</dbReference>